<feature type="transmembrane region" description="Helical" evidence="8">
    <location>
        <begin position="82"/>
        <end position="102"/>
    </location>
</feature>
<evidence type="ECO:0000256" key="1">
    <source>
        <dbReference type="ARBA" id="ARBA00004141"/>
    </source>
</evidence>
<dbReference type="PANTHER" id="PTHR11562">
    <property type="entry name" value="CATION EFFLUX PROTEIN/ ZINC TRANSPORTER"/>
    <property type="match status" value="1"/>
</dbReference>
<name>A0A437S5J8_9FIRM</name>
<dbReference type="NCBIfam" id="TIGR01297">
    <property type="entry name" value="CDF"/>
    <property type="match status" value="1"/>
</dbReference>
<evidence type="ECO:0000313" key="12">
    <source>
        <dbReference type="Proteomes" id="UP000288812"/>
    </source>
</evidence>
<reference evidence="11 12" key="1">
    <citation type="submission" date="2018-11" db="EMBL/GenBank/DDBJ databases">
        <title>Genome sequencing and assembly of Anaerosphaera sp. nov., GS7-6-2.</title>
        <authorList>
            <person name="Rettenmaier R."/>
            <person name="Liebl W."/>
            <person name="Zverlov V."/>
        </authorList>
    </citation>
    <scope>NUCLEOTIDE SEQUENCE [LARGE SCALE GENOMIC DNA]</scope>
    <source>
        <strain evidence="11 12">GS7-6-2</strain>
    </source>
</reference>
<comment type="caution">
    <text evidence="11">The sequence shown here is derived from an EMBL/GenBank/DDBJ whole genome shotgun (WGS) entry which is preliminary data.</text>
</comment>
<dbReference type="AlphaFoldDB" id="A0A437S5J8"/>
<proteinExistence type="inferred from homology"/>
<keyword evidence="3" id="KW-0813">Transport</keyword>
<dbReference type="Pfam" id="PF16916">
    <property type="entry name" value="ZT_dimer"/>
    <property type="match status" value="1"/>
</dbReference>
<feature type="transmembrane region" description="Helical" evidence="8">
    <location>
        <begin position="148"/>
        <end position="171"/>
    </location>
</feature>
<evidence type="ECO:0000313" key="11">
    <source>
        <dbReference type="EMBL" id="RVU54305.1"/>
    </source>
</evidence>
<dbReference type="InterPro" id="IPR002524">
    <property type="entry name" value="Cation_efflux"/>
</dbReference>
<organism evidence="11 12">
    <name type="scientific">Anaerosphaera multitolerans</name>
    <dbReference type="NCBI Taxonomy" id="2487351"/>
    <lineage>
        <taxon>Bacteria</taxon>
        <taxon>Bacillati</taxon>
        <taxon>Bacillota</taxon>
        <taxon>Tissierellia</taxon>
        <taxon>Tissierellales</taxon>
        <taxon>Peptoniphilaceae</taxon>
        <taxon>Anaerosphaera</taxon>
    </lineage>
</organism>
<dbReference type="Pfam" id="PF01545">
    <property type="entry name" value="Cation_efflux"/>
    <property type="match status" value="1"/>
</dbReference>
<dbReference type="GO" id="GO:0005886">
    <property type="term" value="C:plasma membrane"/>
    <property type="evidence" value="ECO:0007669"/>
    <property type="project" value="TreeGrafter"/>
</dbReference>
<keyword evidence="12" id="KW-1185">Reference proteome</keyword>
<dbReference type="OrthoDB" id="9809646at2"/>
<dbReference type="InterPro" id="IPR058533">
    <property type="entry name" value="Cation_efflux_TM"/>
</dbReference>
<feature type="domain" description="Cation efflux protein cytoplasmic" evidence="10">
    <location>
        <begin position="212"/>
        <end position="283"/>
    </location>
</feature>
<feature type="transmembrane region" description="Helical" evidence="8">
    <location>
        <begin position="177"/>
        <end position="195"/>
    </location>
</feature>
<dbReference type="InterPro" id="IPR036837">
    <property type="entry name" value="Cation_efflux_CTD_sf"/>
</dbReference>
<dbReference type="InterPro" id="IPR027470">
    <property type="entry name" value="Cation_efflux_CTD"/>
</dbReference>
<dbReference type="GO" id="GO:0005385">
    <property type="term" value="F:zinc ion transmembrane transporter activity"/>
    <property type="evidence" value="ECO:0007669"/>
    <property type="project" value="TreeGrafter"/>
</dbReference>
<evidence type="ECO:0000256" key="6">
    <source>
        <dbReference type="ARBA" id="ARBA00023065"/>
    </source>
</evidence>
<gene>
    <name evidence="11" type="ORF">EF514_08375</name>
</gene>
<dbReference type="PANTHER" id="PTHR11562:SF17">
    <property type="entry name" value="RE54080P-RELATED"/>
    <property type="match status" value="1"/>
</dbReference>
<sequence length="303" mass="33833">MAHNHIHSHENSGDNTTSVAFFLNLTFTVIELFGGIFTNSISIISDAVHDFSDSLSLGLAWYFQKLSKKESTKLYTYGYKRFSLLGAIINSVVLIIGSLYILSEAIPRLFKPQYTNAKGMFALAILGIIINGLAVLRTRKGSSINERVVSLHLLEDVMGWIAVLVGSVIIHFTGLTIIDPILSIFIAFFVLFNVFKNIKTVLPILLQGTPADIDPNYIIKKLGEFNIVQSIHDLHIWSLDENFNVLTVHITIKESLPLEELATLRNQIRALLFKEGIQHSTIEFELPDENCNFTDGIDSGILN</sequence>
<keyword evidence="6" id="KW-0406">Ion transport</keyword>
<dbReference type="InterPro" id="IPR050681">
    <property type="entry name" value="CDF/SLC30A"/>
</dbReference>
<evidence type="ECO:0000256" key="7">
    <source>
        <dbReference type="ARBA" id="ARBA00023136"/>
    </source>
</evidence>
<evidence type="ECO:0000256" key="8">
    <source>
        <dbReference type="SAM" id="Phobius"/>
    </source>
</evidence>
<evidence type="ECO:0000256" key="3">
    <source>
        <dbReference type="ARBA" id="ARBA00022448"/>
    </source>
</evidence>
<feature type="domain" description="Cation efflux protein transmembrane" evidence="9">
    <location>
        <begin position="19"/>
        <end position="206"/>
    </location>
</feature>
<protein>
    <submittedName>
        <fullName evidence="11">Cation transporter</fullName>
    </submittedName>
</protein>
<dbReference type="SUPFAM" id="SSF160240">
    <property type="entry name" value="Cation efflux protein cytoplasmic domain-like"/>
    <property type="match status" value="1"/>
</dbReference>
<accession>A0A437S5J8</accession>
<keyword evidence="5 8" id="KW-1133">Transmembrane helix</keyword>
<evidence type="ECO:0000256" key="4">
    <source>
        <dbReference type="ARBA" id="ARBA00022692"/>
    </source>
</evidence>
<comment type="similarity">
    <text evidence="2">Belongs to the cation diffusion facilitator (CDF) transporter (TC 2.A.4) family. SLC30A subfamily.</text>
</comment>
<evidence type="ECO:0000256" key="5">
    <source>
        <dbReference type="ARBA" id="ARBA00022989"/>
    </source>
</evidence>
<dbReference type="SUPFAM" id="SSF161111">
    <property type="entry name" value="Cation efflux protein transmembrane domain-like"/>
    <property type="match status" value="1"/>
</dbReference>
<evidence type="ECO:0000259" key="10">
    <source>
        <dbReference type="Pfam" id="PF16916"/>
    </source>
</evidence>
<dbReference type="Gene3D" id="1.20.1510.10">
    <property type="entry name" value="Cation efflux protein transmembrane domain"/>
    <property type="match status" value="1"/>
</dbReference>
<dbReference type="InterPro" id="IPR027469">
    <property type="entry name" value="Cation_efflux_TMD_sf"/>
</dbReference>
<comment type="subcellular location">
    <subcellularLocation>
        <location evidence="1">Membrane</location>
        <topology evidence="1">Multi-pass membrane protein</topology>
    </subcellularLocation>
</comment>
<dbReference type="Proteomes" id="UP000288812">
    <property type="component" value="Unassembled WGS sequence"/>
</dbReference>
<keyword evidence="7 8" id="KW-0472">Membrane</keyword>
<dbReference type="EMBL" id="RLIH01000012">
    <property type="protein sequence ID" value="RVU54305.1"/>
    <property type="molecule type" value="Genomic_DNA"/>
</dbReference>
<evidence type="ECO:0000256" key="2">
    <source>
        <dbReference type="ARBA" id="ARBA00008873"/>
    </source>
</evidence>
<keyword evidence="4 8" id="KW-0812">Transmembrane</keyword>
<feature type="transmembrane region" description="Helical" evidence="8">
    <location>
        <begin position="114"/>
        <end position="136"/>
    </location>
</feature>
<dbReference type="RefSeq" id="WP_127724983.1">
    <property type="nucleotide sequence ID" value="NZ_RLIH01000012.1"/>
</dbReference>
<evidence type="ECO:0000259" key="9">
    <source>
        <dbReference type="Pfam" id="PF01545"/>
    </source>
</evidence>